<feature type="transmembrane region" description="Helical" evidence="1">
    <location>
        <begin position="14"/>
        <end position="33"/>
    </location>
</feature>
<feature type="transmembrane region" description="Helical" evidence="1">
    <location>
        <begin position="54"/>
        <end position="78"/>
    </location>
</feature>
<keyword evidence="1" id="KW-1133">Transmembrane helix</keyword>
<dbReference type="AlphaFoldDB" id="A0AA92V7R8"/>
<accession>A0AA92V7R8</accession>
<keyword evidence="1" id="KW-0812">Transmembrane</keyword>
<sequence length="95" mass="10949">MPGNSKGDMTTTEMFPFIIAFALIATLIIWFTFHKGKFSSFTLGKVKPESKWQLMLYGSMPMLGFIIAYYALMSYLGIHFMPKEMSQFGFFQILH</sequence>
<proteinExistence type="predicted"/>
<organism evidence="2 3">
    <name type="scientific">Segatella copri</name>
    <dbReference type="NCBI Taxonomy" id="165179"/>
    <lineage>
        <taxon>Bacteria</taxon>
        <taxon>Pseudomonadati</taxon>
        <taxon>Bacteroidota</taxon>
        <taxon>Bacteroidia</taxon>
        <taxon>Bacteroidales</taxon>
        <taxon>Prevotellaceae</taxon>
        <taxon>Segatella</taxon>
    </lineage>
</organism>
<evidence type="ECO:0000313" key="2">
    <source>
        <dbReference type="EMBL" id="RHK49481.1"/>
    </source>
</evidence>
<protein>
    <submittedName>
        <fullName evidence="2">Uncharacterized protein</fullName>
    </submittedName>
</protein>
<comment type="caution">
    <text evidence="2">The sequence shown here is derived from an EMBL/GenBank/DDBJ whole genome shotgun (WGS) entry which is preliminary data.</text>
</comment>
<keyword evidence="1" id="KW-0472">Membrane</keyword>
<dbReference type="EMBL" id="QRNN01000009">
    <property type="protein sequence ID" value="RHK49481.1"/>
    <property type="molecule type" value="Genomic_DNA"/>
</dbReference>
<dbReference type="Proteomes" id="UP000284562">
    <property type="component" value="Unassembled WGS sequence"/>
</dbReference>
<evidence type="ECO:0000256" key="1">
    <source>
        <dbReference type="SAM" id="Phobius"/>
    </source>
</evidence>
<reference evidence="2 3" key="1">
    <citation type="submission" date="2018-08" db="EMBL/GenBank/DDBJ databases">
        <title>A genome reference for cultivated species of the human gut microbiota.</title>
        <authorList>
            <person name="Zou Y."/>
            <person name="Xue W."/>
            <person name="Luo G."/>
        </authorList>
    </citation>
    <scope>NUCLEOTIDE SEQUENCE [LARGE SCALE GENOMIC DNA]</scope>
    <source>
        <strain evidence="2 3">AF43-2</strain>
    </source>
</reference>
<name>A0AA92V7R8_9BACT</name>
<gene>
    <name evidence="2" type="ORF">DW064_03750</name>
</gene>
<evidence type="ECO:0000313" key="3">
    <source>
        <dbReference type="Proteomes" id="UP000284562"/>
    </source>
</evidence>